<feature type="compositionally biased region" description="Basic and acidic residues" evidence="1">
    <location>
        <begin position="68"/>
        <end position="79"/>
    </location>
</feature>
<evidence type="ECO:0000313" key="3">
    <source>
        <dbReference type="Proteomes" id="UP000054567"/>
    </source>
</evidence>
<dbReference type="Proteomes" id="UP000054567">
    <property type="component" value="Unassembled WGS sequence"/>
</dbReference>
<evidence type="ECO:0000256" key="1">
    <source>
        <dbReference type="SAM" id="MobiDB-lite"/>
    </source>
</evidence>
<dbReference type="AlphaFoldDB" id="A0A0J6FDG2"/>
<organism evidence="2 3">
    <name type="scientific">Coccidioides posadasii RMSCC 3488</name>
    <dbReference type="NCBI Taxonomy" id="454284"/>
    <lineage>
        <taxon>Eukaryota</taxon>
        <taxon>Fungi</taxon>
        <taxon>Dikarya</taxon>
        <taxon>Ascomycota</taxon>
        <taxon>Pezizomycotina</taxon>
        <taxon>Eurotiomycetes</taxon>
        <taxon>Eurotiomycetidae</taxon>
        <taxon>Onygenales</taxon>
        <taxon>Onygenaceae</taxon>
        <taxon>Coccidioides</taxon>
    </lineage>
</organism>
<accession>A0A0J6FDG2</accession>
<gene>
    <name evidence="2" type="ORF">CPAG_07423</name>
</gene>
<protein>
    <submittedName>
        <fullName evidence="2">Uncharacterized protein</fullName>
    </submittedName>
</protein>
<reference evidence="3" key="3">
    <citation type="journal article" date="2010" name="Genome Res.">
        <title>Population genomic sequencing of Coccidioides fungi reveals recent hybridization and transposon control.</title>
        <authorList>
            <person name="Neafsey D.E."/>
            <person name="Barker B.M."/>
            <person name="Sharpton T.J."/>
            <person name="Stajich J.E."/>
            <person name="Park D.J."/>
            <person name="Whiston E."/>
            <person name="Hung C.-Y."/>
            <person name="McMahan C."/>
            <person name="White J."/>
            <person name="Sykes S."/>
            <person name="Heiman D."/>
            <person name="Young S."/>
            <person name="Zeng Q."/>
            <person name="Abouelleil A."/>
            <person name="Aftuck L."/>
            <person name="Bessette D."/>
            <person name="Brown A."/>
            <person name="FitzGerald M."/>
            <person name="Lui A."/>
            <person name="Macdonald J.P."/>
            <person name="Priest M."/>
            <person name="Orbach M.J."/>
            <person name="Galgiani J.N."/>
            <person name="Kirkland T.N."/>
            <person name="Cole G.T."/>
            <person name="Birren B.W."/>
            <person name="Henn M.R."/>
            <person name="Taylor J.W."/>
            <person name="Rounsley S.D."/>
        </authorList>
    </citation>
    <scope>NUCLEOTIDE SEQUENCE [LARGE SCALE GENOMIC DNA]</scope>
    <source>
        <strain evidence="3">RMSCC 3488</strain>
    </source>
</reference>
<name>A0A0J6FDG2_COCPO</name>
<dbReference type="EMBL" id="DS268112">
    <property type="protein sequence ID" value="KMM71116.1"/>
    <property type="molecule type" value="Genomic_DNA"/>
</dbReference>
<evidence type="ECO:0000313" key="2">
    <source>
        <dbReference type="EMBL" id="KMM71116.1"/>
    </source>
</evidence>
<reference evidence="2 3" key="1">
    <citation type="submission" date="2007-06" db="EMBL/GenBank/DDBJ databases">
        <title>The Genome Sequence of Coccidioides posadasii RMSCC_3488.</title>
        <authorList>
            <consortium name="Coccidioides Genome Resources Consortium"/>
            <consortium name="The Broad Institute Genome Sequencing Platform"/>
            <person name="Henn M.R."/>
            <person name="Sykes S."/>
            <person name="Young S."/>
            <person name="Jaffe D."/>
            <person name="Berlin A."/>
            <person name="Alvarez P."/>
            <person name="Butler J."/>
            <person name="Gnerre S."/>
            <person name="Grabherr M."/>
            <person name="Mauceli E."/>
            <person name="Brockman W."/>
            <person name="Kodira C."/>
            <person name="Alvarado L."/>
            <person name="Zeng Q."/>
            <person name="Crawford M."/>
            <person name="Antoine C."/>
            <person name="Devon K."/>
            <person name="Galgiani J."/>
            <person name="Orsborn K."/>
            <person name="Lewis M.L."/>
            <person name="Nusbaum C."/>
            <person name="Galagan J."/>
            <person name="Birren B."/>
        </authorList>
    </citation>
    <scope>NUCLEOTIDE SEQUENCE [LARGE SCALE GENOMIC DNA]</scope>
    <source>
        <strain evidence="2 3">RMSCC 3488</strain>
    </source>
</reference>
<sequence length="91" mass="10086">MAASGRLEIKSWLLRSDVHDTTIVAGKHVKDTKGWHGIFVFKDDNQVEWEFHVALHGYMNSKEDFSLKEATHTPEKKDSTSCGGAGSGNIV</sequence>
<reference evidence="3" key="2">
    <citation type="journal article" date="2009" name="Genome Res.">
        <title>Comparative genomic analyses of the human fungal pathogens Coccidioides and their relatives.</title>
        <authorList>
            <person name="Sharpton T.J."/>
            <person name="Stajich J.E."/>
            <person name="Rounsley S.D."/>
            <person name="Gardner M.J."/>
            <person name="Wortman J.R."/>
            <person name="Jordar V.S."/>
            <person name="Maiti R."/>
            <person name="Kodira C.D."/>
            <person name="Neafsey D.E."/>
            <person name="Zeng Q."/>
            <person name="Hung C.-Y."/>
            <person name="McMahan C."/>
            <person name="Muszewska A."/>
            <person name="Grynberg M."/>
            <person name="Mandel M.A."/>
            <person name="Kellner E.M."/>
            <person name="Barker B.M."/>
            <person name="Galgiani J.N."/>
            <person name="Orbach M.J."/>
            <person name="Kirkland T.N."/>
            <person name="Cole G.T."/>
            <person name="Henn M.R."/>
            <person name="Birren B.W."/>
            <person name="Taylor J.W."/>
        </authorList>
    </citation>
    <scope>NUCLEOTIDE SEQUENCE [LARGE SCALE GENOMIC DNA]</scope>
    <source>
        <strain evidence="3">RMSCC 3488</strain>
    </source>
</reference>
<dbReference type="OrthoDB" id="4204470at2759"/>
<dbReference type="VEuPathDB" id="FungiDB:CPAG_07423"/>
<proteinExistence type="predicted"/>
<feature type="region of interest" description="Disordered" evidence="1">
    <location>
        <begin position="68"/>
        <end position="91"/>
    </location>
</feature>